<accession>I8WPM0</accession>
<reference evidence="1 2" key="1">
    <citation type="submission" date="2012-02" db="EMBL/GenBank/DDBJ databases">
        <title>The Genome Sequence of Bacteroides dorei CL02T12C06.</title>
        <authorList>
            <consortium name="The Broad Institute Genome Sequencing Platform"/>
            <person name="Earl A."/>
            <person name="Ward D."/>
            <person name="Feldgarden M."/>
            <person name="Gevers D."/>
            <person name="Zitomersky N.L."/>
            <person name="Coyne M.J."/>
            <person name="Comstock L.E."/>
            <person name="Young S.K."/>
            <person name="Zeng Q."/>
            <person name="Gargeya S."/>
            <person name="Fitzgerald M."/>
            <person name="Haas B."/>
            <person name="Abouelleil A."/>
            <person name="Alvarado L."/>
            <person name="Arachchi H.M."/>
            <person name="Berlin A."/>
            <person name="Chapman S.B."/>
            <person name="Gearin G."/>
            <person name="Goldberg J."/>
            <person name="Griggs A."/>
            <person name="Gujja S."/>
            <person name="Hansen M."/>
            <person name="Heiman D."/>
            <person name="Howarth C."/>
            <person name="Larimer J."/>
            <person name="Lui A."/>
            <person name="MacDonald P.J.P."/>
            <person name="McCowen C."/>
            <person name="Montmayeur A."/>
            <person name="Murphy C."/>
            <person name="Neiman D."/>
            <person name="Pearson M."/>
            <person name="Priest M."/>
            <person name="Roberts A."/>
            <person name="Saif S."/>
            <person name="Shea T."/>
            <person name="Sisk P."/>
            <person name="Stolte C."/>
            <person name="Sykes S."/>
            <person name="Wortman J."/>
            <person name="Nusbaum C."/>
            <person name="Birren B."/>
        </authorList>
    </citation>
    <scope>NUCLEOTIDE SEQUENCE [LARGE SCALE GENOMIC DNA]</scope>
    <source>
        <strain evidence="1 2">CL02T12C06</strain>
    </source>
</reference>
<evidence type="ECO:0000313" key="1">
    <source>
        <dbReference type="EMBL" id="EIY39767.1"/>
    </source>
</evidence>
<gene>
    <name evidence="1" type="ORF">HMPREF1064_00455</name>
</gene>
<dbReference type="Proteomes" id="UP000005974">
    <property type="component" value="Unassembled WGS sequence"/>
</dbReference>
<dbReference type="EMBL" id="AGXJ01000010">
    <property type="protein sequence ID" value="EIY39767.1"/>
    <property type="molecule type" value="Genomic_DNA"/>
</dbReference>
<dbReference type="HOGENOM" id="CLU_3040334_0_0_10"/>
<protein>
    <submittedName>
        <fullName evidence="1">Uncharacterized protein</fullName>
    </submittedName>
</protein>
<organism evidence="1 2">
    <name type="scientific">Phocaeicola dorei CL02T12C06</name>
    <dbReference type="NCBI Taxonomy" id="997876"/>
    <lineage>
        <taxon>Bacteria</taxon>
        <taxon>Pseudomonadati</taxon>
        <taxon>Bacteroidota</taxon>
        <taxon>Bacteroidia</taxon>
        <taxon>Bacteroidales</taxon>
        <taxon>Bacteroidaceae</taxon>
        <taxon>Phocaeicola</taxon>
    </lineage>
</organism>
<evidence type="ECO:0000313" key="2">
    <source>
        <dbReference type="Proteomes" id="UP000005974"/>
    </source>
</evidence>
<sequence>MPFYRGVYGCIPAGGKYFLQDITIYEASCILCHLAVCQLLIMNANLADSAVNPC</sequence>
<dbReference type="AlphaFoldDB" id="I8WPM0"/>
<name>I8WPM0_9BACT</name>
<comment type="caution">
    <text evidence="1">The sequence shown here is derived from an EMBL/GenBank/DDBJ whole genome shotgun (WGS) entry which is preliminary data.</text>
</comment>
<proteinExistence type="predicted"/>
<keyword evidence="2" id="KW-1185">Reference proteome</keyword>